<feature type="region of interest" description="Disordered" evidence="1">
    <location>
        <begin position="1"/>
        <end position="29"/>
    </location>
</feature>
<keyword evidence="2" id="KW-0472">Membrane</keyword>
<proteinExistence type="predicted"/>
<accession>A0A839E875</accession>
<sequence>MSDSSMRGGVGPERPGPSGAGTDTADPVDASRGRGRLGEFVFAGLSLALGLFAVVGASSIRVPDSANAVGPTAFPYLVGGILIVSSLGVLVEVLRGRLGAQEEGEDIDATVGTDWLTLAKIVIAIIAHIALIPIIGWAFAAAVLFAIAAWALGAARWWVAALVGLALGLAIQLGFGLGLGLSLPAGPLLGPILGI</sequence>
<protein>
    <submittedName>
        <fullName evidence="4">Putative tricarboxylic transport membrane protein</fullName>
    </submittedName>
</protein>
<dbReference type="EMBL" id="JACGWX010000002">
    <property type="protein sequence ID" value="MBA8847383.1"/>
    <property type="molecule type" value="Genomic_DNA"/>
</dbReference>
<feature type="transmembrane region" description="Helical" evidence="2">
    <location>
        <begin position="73"/>
        <end position="94"/>
    </location>
</feature>
<evidence type="ECO:0000256" key="2">
    <source>
        <dbReference type="SAM" id="Phobius"/>
    </source>
</evidence>
<dbReference type="Pfam" id="PF07331">
    <property type="entry name" value="TctB"/>
    <property type="match status" value="1"/>
</dbReference>
<evidence type="ECO:0000313" key="5">
    <source>
        <dbReference type="Proteomes" id="UP000585905"/>
    </source>
</evidence>
<feature type="transmembrane region" description="Helical" evidence="2">
    <location>
        <begin position="40"/>
        <end position="61"/>
    </location>
</feature>
<dbReference type="InterPro" id="IPR009936">
    <property type="entry name" value="DUF1468"/>
</dbReference>
<keyword evidence="5" id="KW-1185">Reference proteome</keyword>
<evidence type="ECO:0000313" key="4">
    <source>
        <dbReference type="EMBL" id="MBA8847383.1"/>
    </source>
</evidence>
<dbReference type="Proteomes" id="UP000585905">
    <property type="component" value="Unassembled WGS sequence"/>
</dbReference>
<feature type="domain" description="DUF1468" evidence="3">
    <location>
        <begin position="42"/>
        <end position="184"/>
    </location>
</feature>
<dbReference type="AlphaFoldDB" id="A0A839E875"/>
<evidence type="ECO:0000256" key="1">
    <source>
        <dbReference type="SAM" id="MobiDB-lite"/>
    </source>
</evidence>
<feature type="transmembrane region" description="Helical" evidence="2">
    <location>
        <begin position="121"/>
        <end position="151"/>
    </location>
</feature>
<dbReference type="RefSeq" id="WP_246335493.1">
    <property type="nucleotide sequence ID" value="NZ_BAAAOV010000013.1"/>
</dbReference>
<name>A0A839E875_9MICO</name>
<gene>
    <name evidence="4" type="ORF">FHX53_000968</name>
</gene>
<evidence type="ECO:0000259" key="3">
    <source>
        <dbReference type="Pfam" id="PF07331"/>
    </source>
</evidence>
<keyword evidence="2" id="KW-0812">Transmembrane</keyword>
<organism evidence="4 5">
    <name type="scientific">Microcella alkalica</name>
    <dbReference type="NCBI Taxonomy" id="355930"/>
    <lineage>
        <taxon>Bacteria</taxon>
        <taxon>Bacillati</taxon>
        <taxon>Actinomycetota</taxon>
        <taxon>Actinomycetes</taxon>
        <taxon>Micrococcales</taxon>
        <taxon>Microbacteriaceae</taxon>
        <taxon>Microcella</taxon>
    </lineage>
</organism>
<keyword evidence="2" id="KW-1133">Transmembrane helix</keyword>
<reference evidence="4 5" key="1">
    <citation type="submission" date="2020-07" db="EMBL/GenBank/DDBJ databases">
        <title>Sequencing the genomes of 1000 actinobacteria strains.</title>
        <authorList>
            <person name="Klenk H.-P."/>
        </authorList>
    </citation>
    <scope>NUCLEOTIDE SEQUENCE [LARGE SCALE GENOMIC DNA]</scope>
    <source>
        <strain evidence="4 5">DSM 19663</strain>
    </source>
</reference>
<comment type="caution">
    <text evidence="4">The sequence shown here is derived from an EMBL/GenBank/DDBJ whole genome shotgun (WGS) entry which is preliminary data.</text>
</comment>
<feature type="transmembrane region" description="Helical" evidence="2">
    <location>
        <begin position="157"/>
        <end position="181"/>
    </location>
</feature>